<dbReference type="Pfam" id="PF00288">
    <property type="entry name" value="GHMP_kinases_N"/>
    <property type="match status" value="1"/>
</dbReference>
<dbReference type="GO" id="GO:0004631">
    <property type="term" value="F:phosphomevalonate kinase activity"/>
    <property type="evidence" value="ECO:0007669"/>
    <property type="project" value="UniProtKB-EC"/>
</dbReference>
<feature type="domain" description="GHMP kinase C-terminal" evidence="8">
    <location>
        <begin position="228"/>
        <end position="304"/>
    </location>
</feature>
<evidence type="ECO:0000256" key="6">
    <source>
        <dbReference type="ARBA" id="ARBA00022840"/>
    </source>
</evidence>
<dbReference type="GO" id="GO:0005524">
    <property type="term" value="F:ATP binding"/>
    <property type="evidence" value="ECO:0007669"/>
    <property type="project" value="UniProtKB-KW"/>
</dbReference>
<dbReference type="AlphaFoldDB" id="A0A1I4I869"/>
<evidence type="ECO:0000313" key="9">
    <source>
        <dbReference type="EMBL" id="SFL50277.1"/>
    </source>
</evidence>
<dbReference type="Pfam" id="PF08544">
    <property type="entry name" value="GHMP_kinases_C"/>
    <property type="match status" value="1"/>
</dbReference>
<keyword evidence="6" id="KW-0067">ATP-binding</keyword>
<evidence type="ECO:0000259" key="8">
    <source>
        <dbReference type="Pfam" id="PF08544"/>
    </source>
</evidence>
<feature type="domain" description="GHMP kinase N-terminal" evidence="7">
    <location>
        <begin position="79"/>
        <end position="169"/>
    </location>
</feature>
<evidence type="ECO:0000256" key="2">
    <source>
        <dbReference type="ARBA" id="ARBA00012958"/>
    </source>
</evidence>
<reference evidence="9 10" key="1">
    <citation type="submission" date="2016-10" db="EMBL/GenBank/DDBJ databases">
        <authorList>
            <person name="de Groot N.N."/>
        </authorList>
    </citation>
    <scope>NUCLEOTIDE SEQUENCE [LARGE SCALE GENOMIC DNA]</scope>
    <source>
        <strain evidence="9 10">M79</strain>
    </source>
</reference>
<keyword evidence="5 9" id="KW-0418">Kinase</keyword>
<evidence type="ECO:0000256" key="4">
    <source>
        <dbReference type="ARBA" id="ARBA00022741"/>
    </source>
</evidence>
<evidence type="ECO:0000313" key="10">
    <source>
        <dbReference type="Proteomes" id="UP000181969"/>
    </source>
</evidence>
<accession>A0A1I4I869</accession>
<proteinExistence type="predicted"/>
<dbReference type="Proteomes" id="UP000181969">
    <property type="component" value="Unassembled WGS sequence"/>
</dbReference>
<comment type="pathway">
    <text evidence="1">Isoprenoid biosynthesis; isopentenyl diphosphate biosynthesis via mevalonate pathway; isopentenyl diphosphate from (R)-mevalonate: step 2/3.</text>
</comment>
<dbReference type="EMBL" id="FOTJ01000013">
    <property type="protein sequence ID" value="SFL50277.1"/>
    <property type="molecule type" value="Genomic_DNA"/>
</dbReference>
<dbReference type="EC" id="2.7.4.2" evidence="2"/>
<keyword evidence="4" id="KW-0547">Nucleotide-binding</keyword>
<keyword evidence="3" id="KW-0808">Transferase</keyword>
<dbReference type="InterPro" id="IPR014721">
    <property type="entry name" value="Ribsml_uS5_D2-typ_fold_subgr"/>
</dbReference>
<dbReference type="InterPro" id="IPR013750">
    <property type="entry name" value="GHMP_kinase_C_dom"/>
</dbReference>
<evidence type="ECO:0000256" key="3">
    <source>
        <dbReference type="ARBA" id="ARBA00022679"/>
    </source>
</evidence>
<evidence type="ECO:0000256" key="5">
    <source>
        <dbReference type="ARBA" id="ARBA00022777"/>
    </source>
</evidence>
<dbReference type="Gene3D" id="3.30.70.890">
    <property type="entry name" value="GHMP kinase, C-terminal domain"/>
    <property type="match status" value="1"/>
</dbReference>
<dbReference type="InterPro" id="IPR006204">
    <property type="entry name" value="GHMP_kinase_N_dom"/>
</dbReference>
<sequence length="318" mass="35095">MRGADLSTYKIDVPAKLFIAGEYAVTRPGGLALVTSLESDFQVVISEAEGQSLLETNVAMPAHTFSVKEMKPEHSGPWNFVMTAIEYVSKEVELSREFHLEIKSGLGFGENKKGYGSSACVVVGVVNALNLFFQLHLPLKKRFEIAAQAHYDVQGSGSRGDVAAIMYGGSIFYENHQRVLPLTIPWQPYVVQTAQSAKTVEKLKHQLSDAFYAKSDELVIEISTAIDMQDFALFKEMLLENQLLLIENQANGYMTDQLALALNIVNSQPEFAGKISGAGFGENIILFAEHEDKISDLRSALEAEGMKLEKIRIGKQNE</sequence>
<organism evidence="9 10">
    <name type="scientific">Lactococcus garvieae</name>
    <dbReference type="NCBI Taxonomy" id="1363"/>
    <lineage>
        <taxon>Bacteria</taxon>
        <taxon>Bacillati</taxon>
        <taxon>Bacillota</taxon>
        <taxon>Bacilli</taxon>
        <taxon>Lactobacillales</taxon>
        <taxon>Streptococcaceae</taxon>
        <taxon>Lactococcus</taxon>
    </lineage>
</organism>
<dbReference type="PANTHER" id="PTHR31814:SF2">
    <property type="entry name" value="PHOSPHOMEVALONATE KINASE"/>
    <property type="match status" value="1"/>
</dbReference>
<name>A0A1I4I869_9LACT</name>
<dbReference type="InterPro" id="IPR020568">
    <property type="entry name" value="Ribosomal_Su5_D2-typ_SF"/>
</dbReference>
<dbReference type="PANTHER" id="PTHR31814">
    <property type="match status" value="1"/>
</dbReference>
<gene>
    <name evidence="9" type="ORF">SAMN05216438_11362</name>
</gene>
<dbReference type="Gene3D" id="3.30.230.10">
    <property type="match status" value="1"/>
</dbReference>
<protein>
    <recommendedName>
        <fullName evidence="2">phosphomevalonate kinase</fullName>
        <ecNumber evidence="2">2.7.4.2</ecNumber>
    </recommendedName>
</protein>
<dbReference type="SUPFAM" id="SSF54211">
    <property type="entry name" value="Ribosomal protein S5 domain 2-like"/>
    <property type="match status" value="1"/>
</dbReference>
<dbReference type="SUPFAM" id="SSF55060">
    <property type="entry name" value="GHMP Kinase, C-terminal domain"/>
    <property type="match status" value="1"/>
</dbReference>
<evidence type="ECO:0000259" key="7">
    <source>
        <dbReference type="Pfam" id="PF00288"/>
    </source>
</evidence>
<evidence type="ECO:0000256" key="1">
    <source>
        <dbReference type="ARBA" id="ARBA00005017"/>
    </source>
</evidence>
<dbReference type="InterPro" id="IPR036554">
    <property type="entry name" value="GHMP_kinase_C_sf"/>
</dbReference>
<dbReference type="InterPro" id="IPR035102">
    <property type="entry name" value="Phosphomevalonate_kinase"/>
</dbReference>